<evidence type="ECO:0000313" key="9">
    <source>
        <dbReference type="Proteomes" id="UP001596447"/>
    </source>
</evidence>
<feature type="transmembrane region" description="Helical" evidence="7">
    <location>
        <begin position="255"/>
        <end position="288"/>
    </location>
</feature>
<keyword evidence="2" id="KW-1003">Cell membrane</keyword>
<dbReference type="PANTHER" id="PTHR30482:SF20">
    <property type="entry name" value="HIGH-AFFINITY BRANCHED-CHAIN AMINO ACID TRANSPORT SYSTEM PERMEASE PROTEIN LIVM"/>
    <property type="match status" value="1"/>
</dbReference>
<dbReference type="EMBL" id="JBHTAR010000011">
    <property type="protein sequence ID" value="MFC7198708.1"/>
    <property type="molecule type" value="Genomic_DNA"/>
</dbReference>
<organism evidence="8 9">
    <name type="scientific">Halospeciosus flavus</name>
    <dbReference type="NCBI Taxonomy" id="3032283"/>
    <lineage>
        <taxon>Archaea</taxon>
        <taxon>Methanobacteriati</taxon>
        <taxon>Methanobacteriota</taxon>
        <taxon>Stenosarchaea group</taxon>
        <taxon>Halobacteria</taxon>
        <taxon>Halobacteriales</taxon>
        <taxon>Halobacteriaceae</taxon>
        <taxon>Halospeciosus</taxon>
    </lineage>
</organism>
<dbReference type="CDD" id="cd06581">
    <property type="entry name" value="TM_PBP1_LivM_like"/>
    <property type="match status" value="1"/>
</dbReference>
<dbReference type="PANTHER" id="PTHR30482">
    <property type="entry name" value="HIGH-AFFINITY BRANCHED-CHAIN AMINO ACID TRANSPORT SYSTEM PERMEASE"/>
    <property type="match status" value="1"/>
</dbReference>
<name>A0ABD5Z0M2_9EURY</name>
<keyword evidence="5 7" id="KW-0472">Membrane</keyword>
<evidence type="ECO:0000256" key="2">
    <source>
        <dbReference type="ARBA" id="ARBA00022475"/>
    </source>
</evidence>
<evidence type="ECO:0000256" key="5">
    <source>
        <dbReference type="ARBA" id="ARBA00023136"/>
    </source>
</evidence>
<evidence type="ECO:0000256" key="6">
    <source>
        <dbReference type="SAM" id="MobiDB-lite"/>
    </source>
</evidence>
<feature type="transmembrane region" description="Helical" evidence="7">
    <location>
        <begin position="100"/>
        <end position="122"/>
    </location>
</feature>
<comment type="caution">
    <text evidence="8">The sequence shown here is derived from an EMBL/GenBank/DDBJ whole genome shotgun (WGS) entry which is preliminary data.</text>
</comment>
<proteinExistence type="predicted"/>
<sequence>MTGYIDLVDPRSLDRRHQLGLLGLVVLAAFPYWIRPVLGRGGGILAVVSVTSALFFAMFAMSWDTVSGYTGQISFGHSLFFAVGGYGSALMNLEFGVPPAAAIVVGTVLAVVAGIVIGGPALRLEGPYLSLITLVAPLILLQLFIVFSGTFGGELGLSSPAPLVPMGGFFAQAMANFYVALALFCVILVVLLAVTRSNAGSVFTAIREDEEAVAASGLNPAKFKMFAFVLSAAVGGIAGAVFVHTVGKPQPSQLLVMTVSIEVIIATIVGGMGTITGAAVGGLFFSLFREWLSGMSATVPGLGVQLSSLDLLLFSVITLAILFFMPGGLLRWVIDRARSLSGESPAPGEPTPDGGRTPLEQTLANYRERIETLGGDDDER</sequence>
<dbReference type="AlphaFoldDB" id="A0ABD5Z0M2"/>
<feature type="transmembrane region" description="Helical" evidence="7">
    <location>
        <begin position="41"/>
        <end position="63"/>
    </location>
</feature>
<evidence type="ECO:0000256" key="7">
    <source>
        <dbReference type="SAM" id="Phobius"/>
    </source>
</evidence>
<evidence type="ECO:0000256" key="1">
    <source>
        <dbReference type="ARBA" id="ARBA00004651"/>
    </source>
</evidence>
<reference evidence="8 9" key="1">
    <citation type="journal article" date="2019" name="Int. J. Syst. Evol. Microbiol.">
        <title>The Global Catalogue of Microorganisms (GCM) 10K type strain sequencing project: providing services to taxonomists for standard genome sequencing and annotation.</title>
        <authorList>
            <consortium name="The Broad Institute Genomics Platform"/>
            <consortium name="The Broad Institute Genome Sequencing Center for Infectious Disease"/>
            <person name="Wu L."/>
            <person name="Ma J."/>
        </authorList>
    </citation>
    <scope>NUCLEOTIDE SEQUENCE [LARGE SCALE GENOMIC DNA]</scope>
    <source>
        <strain evidence="8 9">XZGYJ-43</strain>
    </source>
</reference>
<dbReference type="Pfam" id="PF02653">
    <property type="entry name" value="BPD_transp_2"/>
    <property type="match status" value="1"/>
</dbReference>
<feature type="transmembrane region" description="Helical" evidence="7">
    <location>
        <begin position="225"/>
        <end position="243"/>
    </location>
</feature>
<evidence type="ECO:0000256" key="3">
    <source>
        <dbReference type="ARBA" id="ARBA00022692"/>
    </source>
</evidence>
<feature type="transmembrane region" description="Helical" evidence="7">
    <location>
        <begin position="17"/>
        <end position="34"/>
    </location>
</feature>
<protein>
    <submittedName>
        <fullName evidence="8">Branched-chain amino acid ABC transporter permease</fullName>
    </submittedName>
</protein>
<gene>
    <name evidence="8" type="ORF">ACFQJ9_04625</name>
</gene>
<feature type="transmembrane region" description="Helical" evidence="7">
    <location>
        <begin position="128"/>
        <end position="152"/>
    </location>
</feature>
<keyword evidence="4 7" id="KW-1133">Transmembrane helix</keyword>
<evidence type="ECO:0000313" key="8">
    <source>
        <dbReference type="EMBL" id="MFC7198708.1"/>
    </source>
</evidence>
<evidence type="ECO:0000256" key="4">
    <source>
        <dbReference type="ARBA" id="ARBA00022989"/>
    </source>
</evidence>
<feature type="transmembrane region" description="Helical" evidence="7">
    <location>
        <begin position="311"/>
        <end position="334"/>
    </location>
</feature>
<dbReference type="InterPro" id="IPR043428">
    <property type="entry name" value="LivM-like"/>
</dbReference>
<feature type="transmembrane region" description="Helical" evidence="7">
    <location>
        <begin position="173"/>
        <end position="194"/>
    </location>
</feature>
<keyword evidence="3 7" id="KW-0812">Transmembrane</keyword>
<dbReference type="InterPro" id="IPR001851">
    <property type="entry name" value="ABC_transp_permease"/>
</dbReference>
<comment type="subcellular location">
    <subcellularLocation>
        <location evidence="1">Cell membrane</location>
        <topology evidence="1">Multi-pass membrane protein</topology>
    </subcellularLocation>
</comment>
<accession>A0ABD5Z0M2</accession>
<feature type="region of interest" description="Disordered" evidence="6">
    <location>
        <begin position="341"/>
        <end position="361"/>
    </location>
</feature>
<keyword evidence="9" id="KW-1185">Reference proteome</keyword>
<dbReference type="GO" id="GO:0005886">
    <property type="term" value="C:plasma membrane"/>
    <property type="evidence" value="ECO:0007669"/>
    <property type="project" value="UniProtKB-SubCell"/>
</dbReference>
<dbReference type="Proteomes" id="UP001596447">
    <property type="component" value="Unassembled WGS sequence"/>
</dbReference>
<dbReference type="RefSeq" id="WP_279528667.1">
    <property type="nucleotide sequence ID" value="NZ_CP122312.1"/>
</dbReference>